<dbReference type="Gene3D" id="1.20.1600.10">
    <property type="entry name" value="Outer membrane efflux proteins (OEP)"/>
    <property type="match status" value="1"/>
</dbReference>
<dbReference type="GO" id="GO:0005886">
    <property type="term" value="C:plasma membrane"/>
    <property type="evidence" value="ECO:0007669"/>
    <property type="project" value="UniProtKB-SubCell"/>
</dbReference>
<dbReference type="Proteomes" id="UP000617628">
    <property type="component" value="Unassembled WGS sequence"/>
</dbReference>
<keyword evidence="2" id="KW-0812">Transmembrane</keyword>
<sequence length="452" mass="49560">MNRTPLLSLTLTALAISGCVSTEDWQEKETLATPEQFTKASVPQLEIKDSLMELFDHQGLNSLVESALENNPELQRSRARLDEVAYSVTRAKSSQLPQLNANAAARRNDPVGGSPDNTYSIGLDASWEVDIWGKIRSDVRASKADLAAAEADYLNAEQSLVGQTMQAWFSLVSAEKILDLDARRVESFQSTENLVSRRFELGEATSTALNLAKTDLENAKADLQASLNNRDQAARTLNQILGSYPDAEYNHETQWPSLDTTVSAGLPSDLLTARPDVVAAYERLIAADERIKVSQSELFPSFRLTADGGRASSVLDDLSSSAFNSWSALAALSVNIFDAGARRSNIGAANSRAEQAYFNYQSVVLNALKEVENALGSEYYLASEETARVSALEAARRSMERAQRDYETGLVTILSLLESQRRVFNTERRVINLKASRLNNRVRLALSVGKGV</sequence>
<dbReference type="Gene3D" id="2.20.200.10">
    <property type="entry name" value="Outer membrane efflux proteins (OEP)"/>
    <property type="match status" value="1"/>
</dbReference>
<dbReference type="GO" id="GO:0015562">
    <property type="term" value="F:efflux transmembrane transporter activity"/>
    <property type="evidence" value="ECO:0007669"/>
    <property type="project" value="InterPro"/>
</dbReference>
<keyword evidence="5" id="KW-1185">Reference proteome</keyword>
<accession>A0A934VST7</accession>
<dbReference type="NCBIfam" id="TIGR01845">
    <property type="entry name" value="outer_NodT"/>
    <property type="match status" value="1"/>
</dbReference>
<gene>
    <name evidence="4" type="ORF">JIN87_18295</name>
</gene>
<proteinExistence type="inferred from homology"/>
<dbReference type="EMBL" id="JAENIL010000036">
    <property type="protein sequence ID" value="MBK1878839.1"/>
    <property type="molecule type" value="Genomic_DNA"/>
</dbReference>
<comment type="caution">
    <text evidence="4">The sequence shown here is derived from an EMBL/GenBank/DDBJ whole genome shotgun (WGS) entry which is preliminary data.</text>
</comment>
<evidence type="ECO:0000313" key="5">
    <source>
        <dbReference type="Proteomes" id="UP000617628"/>
    </source>
</evidence>
<dbReference type="PROSITE" id="PS51257">
    <property type="entry name" value="PROKAR_LIPOPROTEIN"/>
    <property type="match status" value="1"/>
</dbReference>
<dbReference type="PANTHER" id="PTHR30203">
    <property type="entry name" value="OUTER MEMBRANE CATION EFFLUX PROTEIN"/>
    <property type="match status" value="1"/>
</dbReference>
<dbReference type="Pfam" id="PF02321">
    <property type="entry name" value="OEP"/>
    <property type="match status" value="2"/>
</dbReference>
<feature type="coiled-coil region" evidence="3">
    <location>
        <begin position="209"/>
        <end position="236"/>
    </location>
</feature>
<comment type="similarity">
    <text evidence="1 2">Belongs to the outer membrane factor (OMF) (TC 1.B.17) family.</text>
</comment>
<dbReference type="RefSeq" id="WP_200357053.1">
    <property type="nucleotide sequence ID" value="NZ_JAENIL010000036.1"/>
</dbReference>
<dbReference type="InterPro" id="IPR003423">
    <property type="entry name" value="OMP_efflux"/>
</dbReference>
<keyword evidence="3" id="KW-0175">Coiled coil</keyword>
<name>A0A934VST7_9BACT</name>
<dbReference type="SUPFAM" id="SSF56954">
    <property type="entry name" value="Outer membrane efflux proteins (OEP)"/>
    <property type="match status" value="1"/>
</dbReference>
<evidence type="ECO:0000256" key="2">
    <source>
        <dbReference type="RuleBase" id="RU362097"/>
    </source>
</evidence>
<keyword evidence="2" id="KW-0472">Membrane</keyword>
<evidence type="ECO:0000256" key="1">
    <source>
        <dbReference type="ARBA" id="ARBA00007613"/>
    </source>
</evidence>
<protein>
    <submittedName>
        <fullName evidence="4">TolC family protein</fullName>
    </submittedName>
</protein>
<reference evidence="4" key="1">
    <citation type="submission" date="2021-01" db="EMBL/GenBank/DDBJ databases">
        <title>Modified the classification status of verrucomicrobia.</title>
        <authorList>
            <person name="Feng X."/>
        </authorList>
    </citation>
    <scope>NUCLEOTIDE SEQUENCE</scope>
    <source>
        <strain evidence="4">KCTC 13126</strain>
    </source>
</reference>
<keyword evidence="2" id="KW-0449">Lipoprotein</keyword>
<dbReference type="PANTHER" id="PTHR30203:SF29">
    <property type="entry name" value="PROTEIN CYAE"/>
    <property type="match status" value="1"/>
</dbReference>
<keyword evidence="2" id="KW-0564">Palmitate</keyword>
<evidence type="ECO:0000256" key="3">
    <source>
        <dbReference type="SAM" id="Coils"/>
    </source>
</evidence>
<comment type="subcellular location">
    <subcellularLocation>
        <location evidence="2">Cell membrane</location>
        <topology evidence="2">Lipid-anchor</topology>
    </subcellularLocation>
</comment>
<dbReference type="AlphaFoldDB" id="A0A934VST7"/>
<evidence type="ECO:0000313" key="4">
    <source>
        <dbReference type="EMBL" id="MBK1878839.1"/>
    </source>
</evidence>
<dbReference type="InterPro" id="IPR010131">
    <property type="entry name" value="MdtP/NodT-like"/>
</dbReference>
<keyword evidence="2" id="KW-1134">Transmembrane beta strand</keyword>
<organism evidence="4 5">
    <name type="scientific">Pelagicoccus mobilis</name>
    <dbReference type="NCBI Taxonomy" id="415221"/>
    <lineage>
        <taxon>Bacteria</taxon>
        <taxon>Pseudomonadati</taxon>
        <taxon>Verrucomicrobiota</taxon>
        <taxon>Opitutia</taxon>
        <taxon>Puniceicoccales</taxon>
        <taxon>Pelagicoccaceae</taxon>
        <taxon>Pelagicoccus</taxon>
    </lineage>
</organism>